<name>A0A9Q0KYE3_9MAGN</name>
<accession>A0A9Q0KYE3</accession>
<sequence length="248" mass="26515">MEAAGVFFTGMDPVRGTAVPSSKGGGKGPEMVVPSPVECGRREVGLRWLETSRWSHSMGADLRESGRRFCASSFGSKPTETIRPGLEMQSMGAAMVFAAVMHVMLSHVGGTCEADRSPSLVAVGAPEYPVGKVAESALSFGVAEVQTLLCSVDGGAVIGGSSELIAGEPTSSAMMNLQQGMFFQPVLSILWFNIKNSYHYVDPLGEKLEFAQLASMMSDFADAFSIYEGCCFSSDFHDTIYGFRNENM</sequence>
<proteinExistence type="predicted"/>
<dbReference type="AlphaFoldDB" id="A0A9Q0KYE3"/>
<organism evidence="1 2">
    <name type="scientific">Protea cynaroides</name>
    <dbReference type="NCBI Taxonomy" id="273540"/>
    <lineage>
        <taxon>Eukaryota</taxon>
        <taxon>Viridiplantae</taxon>
        <taxon>Streptophyta</taxon>
        <taxon>Embryophyta</taxon>
        <taxon>Tracheophyta</taxon>
        <taxon>Spermatophyta</taxon>
        <taxon>Magnoliopsida</taxon>
        <taxon>Proteales</taxon>
        <taxon>Proteaceae</taxon>
        <taxon>Protea</taxon>
    </lineage>
</organism>
<gene>
    <name evidence="1" type="ORF">NE237_009684</name>
</gene>
<reference evidence="1" key="1">
    <citation type="journal article" date="2023" name="Plant J.">
        <title>The genome of the king protea, Protea cynaroides.</title>
        <authorList>
            <person name="Chang J."/>
            <person name="Duong T.A."/>
            <person name="Schoeman C."/>
            <person name="Ma X."/>
            <person name="Roodt D."/>
            <person name="Barker N."/>
            <person name="Li Z."/>
            <person name="Van de Peer Y."/>
            <person name="Mizrachi E."/>
        </authorList>
    </citation>
    <scope>NUCLEOTIDE SEQUENCE</scope>
    <source>
        <tissue evidence="1">Young leaves</tissue>
    </source>
</reference>
<dbReference type="Proteomes" id="UP001141806">
    <property type="component" value="Unassembled WGS sequence"/>
</dbReference>
<protein>
    <submittedName>
        <fullName evidence="1">Uncharacterized protein</fullName>
    </submittedName>
</protein>
<keyword evidence="2" id="KW-1185">Reference proteome</keyword>
<comment type="caution">
    <text evidence="1">The sequence shown here is derived from an EMBL/GenBank/DDBJ whole genome shotgun (WGS) entry which is preliminary data.</text>
</comment>
<evidence type="ECO:0000313" key="2">
    <source>
        <dbReference type="Proteomes" id="UP001141806"/>
    </source>
</evidence>
<evidence type="ECO:0000313" key="1">
    <source>
        <dbReference type="EMBL" id="KAJ4978904.1"/>
    </source>
</evidence>
<dbReference type="EMBL" id="JAMYWD010000002">
    <property type="protein sequence ID" value="KAJ4978904.1"/>
    <property type="molecule type" value="Genomic_DNA"/>
</dbReference>